<dbReference type="Proteomes" id="UP000634136">
    <property type="component" value="Unassembled WGS sequence"/>
</dbReference>
<comment type="caution">
    <text evidence="2">The sequence shown here is derived from an EMBL/GenBank/DDBJ whole genome shotgun (WGS) entry which is preliminary data.</text>
</comment>
<accession>A0A835CB75</accession>
<organism evidence="2 3">
    <name type="scientific">Senna tora</name>
    <dbReference type="NCBI Taxonomy" id="362788"/>
    <lineage>
        <taxon>Eukaryota</taxon>
        <taxon>Viridiplantae</taxon>
        <taxon>Streptophyta</taxon>
        <taxon>Embryophyta</taxon>
        <taxon>Tracheophyta</taxon>
        <taxon>Spermatophyta</taxon>
        <taxon>Magnoliopsida</taxon>
        <taxon>eudicotyledons</taxon>
        <taxon>Gunneridae</taxon>
        <taxon>Pentapetalae</taxon>
        <taxon>rosids</taxon>
        <taxon>fabids</taxon>
        <taxon>Fabales</taxon>
        <taxon>Fabaceae</taxon>
        <taxon>Caesalpinioideae</taxon>
        <taxon>Cassia clade</taxon>
        <taxon>Senna</taxon>
    </lineage>
</organism>
<name>A0A835CB75_9FABA</name>
<evidence type="ECO:0000313" key="2">
    <source>
        <dbReference type="EMBL" id="KAF7835320.1"/>
    </source>
</evidence>
<reference evidence="2" key="1">
    <citation type="submission" date="2020-09" db="EMBL/GenBank/DDBJ databases">
        <title>Genome-Enabled Discovery of Anthraquinone Biosynthesis in Senna tora.</title>
        <authorList>
            <person name="Kang S.-H."/>
            <person name="Pandey R.P."/>
            <person name="Lee C.-M."/>
            <person name="Sim J.-S."/>
            <person name="Jeong J.-T."/>
            <person name="Choi B.-S."/>
            <person name="Jung M."/>
            <person name="Ginzburg D."/>
            <person name="Zhao K."/>
            <person name="Won S.Y."/>
            <person name="Oh T.-J."/>
            <person name="Yu Y."/>
            <person name="Kim N.-H."/>
            <person name="Lee O.R."/>
            <person name="Lee T.-H."/>
            <person name="Bashyal P."/>
            <person name="Kim T.-S."/>
            <person name="Lee W.-H."/>
            <person name="Kawkins C."/>
            <person name="Kim C.-K."/>
            <person name="Kim J.S."/>
            <person name="Ahn B.O."/>
            <person name="Rhee S.Y."/>
            <person name="Sohng J.K."/>
        </authorList>
    </citation>
    <scope>NUCLEOTIDE SEQUENCE</scope>
    <source>
        <tissue evidence="2">Leaf</tissue>
    </source>
</reference>
<feature type="region of interest" description="Disordered" evidence="1">
    <location>
        <begin position="20"/>
        <end position="41"/>
    </location>
</feature>
<dbReference type="EMBL" id="JAAIUW010000004">
    <property type="protein sequence ID" value="KAF7835320.1"/>
    <property type="molecule type" value="Genomic_DNA"/>
</dbReference>
<keyword evidence="3" id="KW-1185">Reference proteome</keyword>
<sequence>MEVQSGQLLFPKWREDTRVREHEEKRMGSQVRTEPLSLGAL</sequence>
<dbReference type="AlphaFoldDB" id="A0A835CB75"/>
<evidence type="ECO:0000256" key="1">
    <source>
        <dbReference type="SAM" id="MobiDB-lite"/>
    </source>
</evidence>
<evidence type="ECO:0000313" key="3">
    <source>
        <dbReference type="Proteomes" id="UP000634136"/>
    </source>
</evidence>
<proteinExistence type="predicted"/>
<protein>
    <submittedName>
        <fullName evidence="2">Uncharacterized protein</fullName>
    </submittedName>
</protein>
<gene>
    <name evidence="2" type="ORF">G2W53_010179</name>
</gene>